<reference evidence="2" key="1">
    <citation type="submission" date="2018-02" db="EMBL/GenBank/DDBJ databases">
        <title>Rhizophora mucronata_Transcriptome.</title>
        <authorList>
            <person name="Meera S.P."/>
            <person name="Sreeshan A."/>
            <person name="Augustine A."/>
        </authorList>
    </citation>
    <scope>NUCLEOTIDE SEQUENCE</scope>
    <source>
        <tissue evidence="2">Leaf</tissue>
    </source>
</reference>
<dbReference type="AlphaFoldDB" id="A0A2P2IKX2"/>
<dbReference type="EMBL" id="GGEC01001389">
    <property type="protein sequence ID" value="MBW81872.1"/>
    <property type="molecule type" value="Transcribed_RNA"/>
</dbReference>
<sequence length="60" mass="6724">MEAANLSDVPKKMEAAKQTHLPPPLVSRLDHLDFSVSFSQSLPPDFGHLYSPLWFMVVSL</sequence>
<proteinExistence type="predicted"/>
<accession>A0A2P2IKX2</accession>
<feature type="region of interest" description="Disordered" evidence="1">
    <location>
        <begin position="1"/>
        <end position="20"/>
    </location>
</feature>
<evidence type="ECO:0000256" key="1">
    <source>
        <dbReference type="SAM" id="MobiDB-lite"/>
    </source>
</evidence>
<evidence type="ECO:0000313" key="2">
    <source>
        <dbReference type="EMBL" id="MBW81872.1"/>
    </source>
</evidence>
<organism evidence="2">
    <name type="scientific">Rhizophora mucronata</name>
    <name type="common">Asiatic mangrove</name>
    <dbReference type="NCBI Taxonomy" id="61149"/>
    <lineage>
        <taxon>Eukaryota</taxon>
        <taxon>Viridiplantae</taxon>
        <taxon>Streptophyta</taxon>
        <taxon>Embryophyta</taxon>
        <taxon>Tracheophyta</taxon>
        <taxon>Spermatophyta</taxon>
        <taxon>Magnoliopsida</taxon>
        <taxon>eudicotyledons</taxon>
        <taxon>Gunneridae</taxon>
        <taxon>Pentapetalae</taxon>
        <taxon>rosids</taxon>
        <taxon>fabids</taxon>
        <taxon>Malpighiales</taxon>
        <taxon>Rhizophoraceae</taxon>
        <taxon>Rhizophora</taxon>
    </lineage>
</organism>
<name>A0A2P2IKX2_RHIMU</name>
<protein>
    <submittedName>
        <fullName evidence="2">Uncharacterized protein</fullName>
    </submittedName>
</protein>